<comment type="caution">
    <text evidence="2">The sequence shown here is derived from an EMBL/GenBank/DDBJ whole genome shotgun (WGS) entry which is preliminary data.</text>
</comment>
<evidence type="ECO:0000259" key="1">
    <source>
        <dbReference type="Pfam" id="PF04273"/>
    </source>
</evidence>
<sequence length="157" mass="17042">MSSADPADIRAWQRLADDITTSGRLEPRDVGRLAALGVAHVINLALETHPEALADEGARLAAAGMVYTHIPVPFDAPGDAHFAAFRTALEQGPRPVHVHCIMNWRVAAFFYRWHRDVAGMPEAQARALMAQQWTPEGSDRPEAPVWAAFIAGARTGA</sequence>
<name>A0ABV7UYW7_9SPHN</name>
<proteinExistence type="predicted"/>
<dbReference type="SUPFAM" id="SSF52799">
    <property type="entry name" value="(Phosphotyrosine protein) phosphatases II"/>
    <property type="match status" value="1"/>
</dbReference>
<dbReference type="Pfam" id="PF04273">
    <property type="entry name" value="BLH_phosphatase"/>
    <property type="match status" value="1"/>
</dbReference>
<accession>A0ABV7UYW7</accession>
<dbReference type="Gene3D" id="3.90.190.10">
    <property type="entry name" value="Protein tyrosine phosphatase superfamily"/>
    <property type="match status" value="1"/>
</dbReference>
<reference evidence="3" key="1">
    <citation type="journal article" date="2019" name="Int. J. Syst. Evol. Microbiol.">
        <title>The Global Catalogue of Microorganisms (GCM) 10K type strain sequencing project: providing services to taxonomists for standard genome sequencing and annotation.</title>
        <authorList>
            <consortium name="The Broad Institute Genomics Platform"/>
            <consortium name="The Broad Institute Genome Sequencing Center for Infectious Disease"/>
            <person name="Wu L."/>
            <person name="Ma J."/>
        </authorList>
    </citation>
    <scope>NUCLEOTIDE SEQUENCE [LARGE SCALE GENOMIC DNA]</scope>
    <source>
        <strain evidence="3">KCTC 42224</strain>
    </source>
</reference>
<dbReference type="GO" id="GO:0016787">
    <property type="term" value="F:hydrolase activity"/>
    <property type="evidence" value="ECO:0007669"/>
    <property type="project" value="UniProtKB-KW"/>
</dbReference>
<protein>
    <submittedName>
        <fullName evidence="2">Beta-lactamase hydrolase domain-containing protein</fullName>
    </submittedName>
</protein>
<keyword evidence="3" id="KW-1185">Reference proteome</keyword>
<keyword evidence="2" id="KW-0378">Hydrolase</keyword>
<gene>
    <name evidence="2" type="ORF">ACFOOT_00220</name>
</gene>
<evidence type="ECO:0000313" key="2">
    <source>
        <dbReference type="EMBL" id="MFC3669837.1"/>
    </source>
</evidence>
<organism evidence="2 3">
    <name type="scientific">Novosphingobium pokkalii</name>
    <dbReference type="NCBI Taxonomy" id="1770194"/>
    <lineage>
        <taxon>Bacteria</taxon>
        <taxon>Pseudomonadati</taxon>
        <taxon>Pseudomonadota</taxon>
        <taxon>Alphaproteobacteria</taxon>
        <taxon>Sphingomonadales</taxon>
        <taxon>Sphingomonadaceae</taxon>
        <taxon>Novosphingobium</taxon>
    </lineage>
</organism>
<dbReference type="EMBL" id="JBHRYE010000001">
    <property type="protein sequence ID" value="MFC3669837.1"/>
    <property type="molecule type" value="Genomic_DNA"/>
</dbReference>
<dbReference type="CDD" id="cd14503">
    <property type="entry name" value="PTP-bact"/>
    <property type="match status" value="1"/>
</dbReference>
<evidence type="ECO:0000313" key="3">
    <source>
        <dbReference type="Proteomes" id="UP001595683"/>
    </source>
</evidence>
<dbReference type="RefSeq" id="WP_191324736.1">
    <property type="nucleotide sequence ID" value="NZ_BMZP01000011.1"/>
</dbReference>
<dbReference type="InterPro" id="IPR029021">
    <property type="entry name" value="Prot-tyrosine_phosphatase-like"/>
</dbReference>
<feature type="domain" description="Beta-lactamase hydrolase-like protein phosphatase-like" evidence="1">
    <location>
        <begin position="14"/>
        <end position="103"/>
    </location>
</feature>
<dbReference type="InterPro" id="IPR005939">
    <property type="entry name" value="BLH_phosphatase-like"/>
</dbReference>
<dbReference type="Proteomes" id="UP001595683">
    <property type="component" value="Unassembled WGS sequence"/>
</dbReference>